<dbReference type="InterPro" id="IPR003599">
    <property type="entry name" value="Ig_sub"/>
</dbReference>
<dbReference type="SUPFAM" id="SSF48726">
    <property type="entry name" value="Immunoglobulin"/>
    <property type="match status" value="3"/>
</dbReference>
<dbReference type="InterPro" id="IPR013783">
    <property type="entry name" value="Ig-like_fold"/>
</dbReference>
<dbReference type="Proteomes" id="UP000681720">
    <property type="component" value="Unassembled WGS sequence"/>
</dbReference>
<name>A0A8S3GA96_9BILA</name>
<comment type="caution">
    <text evidence="2">The sequence shown here is derived from an EMBL/GenBank/DDBJ whole genome shotgun (WGS) entry which is preliminary data.</text>
</comment>
<organism evidence="2 3">
    <name type="scientific">Rotaria magnacalcarata</name>
    <dbReference type="NCBI Taxonomy" id="392030"/>
    <lineage>
        <taxon>Eukaryota</taxon>
        <taxon>Metazoa</taxon>
        <taxon>Spiralia</taxon>
        <taxon>Gnathifera</taxon>
        <taxon>Rotifera</taxon>
        <taxon>Eurotatoria</taxon>
        <taxon>Bdelloidea</taxon>
        <taxon>Philodinida</taxon>
        <taxon>Philodinidae</taxon>
        <taxon>Rotaria</taxon>
    </lineage>
</organism>
<dbReference type="InterPro" id="IPR013098">
    <property type="entry name" value="Ig_I-set"/>
</dbReference>
<protein>
    <recommendedName>
        <fullName evidence="1">Immunoglobulin domain-containing protein</fullName>
    </recommendedName>
</protein>
<dbReference type="InterPro" id="IPR036179">
    <property type="entry name" value="Ig-like_dom_sf"/>
</dbReference>
<dbReference type="SMART" id="SM00409">
    <property type="entry name" value="IG"/>
    <property type="match status" value="2"/>
</dbReference>
<feature type="domain" description="Immunoglobulin" evidence="1">
    <location>
        <begin position="104"/>
        <end position="193"/>
    </location>
</feature>
<proteinExistence type="predicted"/>
<accession>A0A8S3GA96</accession>
<evidence type="ECO:0000313" key="3">
    <source>
        <dbReference type="Proteomes" id="UP000681720"/>
    </source>
</evidence>
<dbReference type="Gene3D" id="2.60.40.10">
    <property type="entry name" value="Immunoglobulins"/>
    <property type="match status" value="1"/>
</dbReference>
<feature type="non-terminal residue" evidence="2">
    <location>
        <position position="317"/>
    </location>
</feature>
<evidence type="ECO:0000259" key="1">
    <source>
        <dbReference type="SMART" id="SM00409"/>
    </source>
</evidence>
<sequence>EPTSRENTQRVQEGDSIQLKVVSTLDVKPNQFRLIHDGAPVDMKKRSSIVIDRVSPGTYAVSLLNLRVSDSGLYEYQIEGAPTPKHLVTLYVEPRQVKEKVLDLPQTTFNVGESILFKVDFDEHDQINETPKWYKNEMCISMNASPRHKQTTDHINRTHTFEIYNLQLEDSGVYEMRTPNLSVKTPEIKIIPQQGPKPTEEEVRPQEVVRQSSVTIDMKKPQEQLQESQPVEEFQPIKENIPVHEVTEGDMMHLTVEKPTTVNLSDIKLYKNNQPLLPSKNIHTETTSPTTLDIKFSPVELIDCGYYSISIRDQIQP</sequence>
<gene>
    <name evidence="2" type="ORF">GIL414_LOCUS65386</name>
</gene>
<dbReference type="Pfam" id="PF07679">
    <property type="entry name" value="I-set"/>
    <property type="match status" value="1"/>
</dbReference>
<feature type="domain" description="Immunoglobulin" evidence="1">
    <location>
        <begin position="6"/>
        <end position="93"/>
    </location>
</feature>
<evidence type="ECO:0000313" key="2">
    <source>
        <dbReference type="EMBL" id="CAF5155679.1"/>
    </source>
</evidence>
<reference evidence="2" key="1">
    <citation type="submission" date="2021-02" db="EMBL/GenBank/DDBJ databases">
        <authorList>
            <person name="Nowell W R."/>
        </authorList>
    </citation>
    <scope>NUCLEOTIDE SEQUENCE</scope>
</reference>
<dbReference type="AlphaFoldDB" id="A0A8S3GA96"/>
<feature type="non-terminal residue" evidence="2">
    <location>
        <position position="1"/>
    </location>
</feature>
<dbReference type="EMBL" id="CAJOBJ010293250">
    <property type="protein sequence ID" value="CAF5155679.1"/>
    <property type="molecule type" value="Genomic_DNA"/>
</dbReference>